<evidence type="ECO:0000313" key="3">
    <source>
        <dbReference type="Proteomes" id="UP001498398"/>
    </source>
</evidence>
<feature type="compositionally biased region" description="Polar residues" evidence="1">
    <location>
        <begin position="329"/>
        <end position="346"/>
    </location>
</feature>
<proteinExistence type="predicted"/>
<gene>
    <name evidence="2" type="ORF">VKT23_009887</name>
</gene>
<protein>
    <submittedName>
        <fullName evidence="2">Uncharacterized protein</fullName>
    </submittedName>
</protein>
<evidence type="ECO:0000256" key="1">
    <source>
        <dbReference type="SAM" id="MobiDB-lite"/>
    </source>
</evidence>
<feature type="region of interest" description="Disordered" evidence="1">
    <location>
        <begin position="200"/>
        <end position="305"/>
    </location>
</feature>
<organism evidence="2 3">
    <name type="scientific">Marasmiellus scandens</name>
    <dbReference type="NCBI Taxonomy" id="2682957"/>
    <lineage>
        <taxon>Eukaryota</taxon>
        <taxon>Fungi</taxon>
        <taxon>Dikarya</taxon>
        <taxon>Basidiomycota</taxon>
        <taxon>Agaricomycotina</taxon>
        <taxon>Agaricomycetes</taxon>
        <taxon>Agaricomycetidae</taxon>
        <taxon>Agaricales</taxon>
        <taxon>Marasmiineae</taxon>
        <taxon>Omphalotaceae</taxon>
        <taxon>Marasmiellus</taxon>
    </lineage>
</organism>
<dbReference type="Proteomes" id="UP001498398">
    <property type="component" value="Unassembled WGS sequence"/>
</dbReference>
<feature type="compositionally biased region" description="Polar residues" evidence="1">
    <location>
        <begin position="361"/>
        <end position="372"/>
    </location>
</feature>
<evidence type="ECO:0000313" key="2">
    <source>
        <dbReference type="EMBL" id="KAK7458877.1"/>
    </source>
</evidence>
<feature type="compositionally biased region" description="Polar residues" evidence="1">
    <location>
        <begin position="248"/>
        <end position="284"/>
    </location>
</feature>
<reference evidence="2 3" key="1">
    <citation type="submission" date="2024-01" db="EMBL/GenBank/DDBJ databases">
        <title>A draft genome for the cacao thread blight pathogen Marasmiellus scandens.</title>
        <authorList>
            <person name="Baruah I.K."/>
            <person name="Leung J."/>
            <person name="Bukari Y."/>
            <person name="Amoako-Attah I."/>
            <person name="Meinhardt L.W."/>
            <person name="Bailey B.A."/>
            <person name="Cohen S.P."/>
        </authorList>
    </citation>
    <scope>NUCLEOTIDE SEQUENCE [LARGE SCALE GENOMIC DNA]</scope>
    <source>
        <strain evidence="2 3">GH-19</strain>
    </source>
</reference>
<name>A0ABR1JDL7_9AGAR</name>
<dbReference type="EMBL" id="JBANRG010000017">
    <property type="protein sequence ID" value="KAK7458877.1"/>
    <property type="molecule type" value="Genomic_DNA"/>
</dbReference>
<keyword evidence="3" id="KW-1185">Reference proteome</keyword>
<feature type="region of interest" description="Disordered" evidence="1">
    <location>
        <begin position="321"/>
        <end position="410"/>
    </location>
</feature>
<feature type="compositionally biased region" description="Polar residues" evidence="1">
    <location>
        <begin position="292"/>
        <end position="305"/>
    </location>
</feature>
<accession>A0ABR1JDL7</accession>
<comment type="caution">
    <text evidence="2">The sequence shown here is derived from an EMBL/GenBank/DDBJ whole genome shotgun (WGS) entry which is preliminary data.</text>
</comment>
<feature type="compositionally biased region" description="Low complexity" evidence="1">
    <location>
        <begin position="401"/>
        <end position="410"/>
    </location>
</feature>
<feature type="compositionally biased region" description="Low complexity" evidence="1">
    <location>
        <begin position="212"/>
        <end position="229"/>
    </location>
</feature>
<sequence>MVYRIPTHLESFVPPPAPPVPTNTQSALTHPWRGKFIVSGMRASDIGSNQEIGVTAVETDGETPPSSSHLWPSNLIFTIARPHALPILKQLQEYIKAATARGNPVPLSTFMPERLRDPNANAVNQSMFRSLSRVLWDDQHVAVVPFSTHSPRVSSPQTHTASNNRSMGILIYPASNSSAILIGAVFLNPSEGFPDFVHAAQRQHHSHPSPPSHQAQSPQVSIPSQQSYPHYGMTSGSRGRDEVPISPTVINSRSNMQRQQLMPYPSTSRQRSASESFRHSSPITSYGHGLERQSQSLSPTSENTGNVDIRQQFHQTSAHLVGEQHHPSYRTTPASLIAPISTQSRTGYAPSERYTEGAYAQMNTTSSDSTPPAGQYNPEGRSPRSYPQANYPSSGHGSGSGSQSRSTYGS</sequence>